<dbReference type="AlphaFoldDB" id="A0A815JGC3"/>
<dbReference type="EMBL" id="CAJNON010000784">
    <property type="protein sequence ID" value="CAF1377543.1"/>
    <property type="molecule type" value="Genomic_DNA"/>
</dbReference>
<evidence type="ECO:0000313" key="1">
    <source>
        <dbReference type="EMBL" id="CAF1377543.1"/>
    </source>
</evidence>
<dbReference type="EMBL" id="CAJOAY010000225">
    <property type="protein sequence ID" value="CAF3592692.1"/>
    <property type="molecule type" value="Genomic_DNA"/>
</dbReference>
<organism evidence="1 3">
    <name type="scientific">Adineta steineri</name>
    <dbReference type="NCBI Taxonomy" id="433720"/>
    <lineage>
        <taxon>Eukaryota</taxon>
        <taxon>Metazoa</taxon>
        <taxon>Spiralia</taxon>
        <taxon>Gnathifera</taxon>
        <taxon>Rotifera</taxon>
        <taxon>Eurotatoria</taxon>
        <taxon>Bdelloidea</taxon>
        <taxon>Adinetida</taxon>
        <taxon>Adinetidae</taxon>
        <taxon>Adineta</taxon>
    </lineage>
</organism>
<dbReference type="OrthoDB" id="10074400at2759"/>
<dbReference type="Proteomes" id="UP000663881">
    <property type="component" value="Unassembled WGS sequence"/>
</dbReference>
<name>A0A815JGC3_9BILA</name>
<dbReference type="Proteomes" id="UP000663891">
    <property type="component" value="Unassembled WGS sequence"/>
</dbReference>
<evidence type="ECO:0000313" key="2">
    <source>
        <dbReference type="EMBL" id="CAF3592692.1"/>
    </source>
</evidence>
<comment type="caution">
    <text evidence="1">The sequence shown here is derived from an EMBL/GenBank/DDBJ whole genome shotgun (WGS) entry which is preliminary data.</text>
</comment>
<protein>
    <submittedName>
        <fullName evidence="1">Uncharacterized protein</fullName>
    </submittedName>
</protein>
<reference evidence="1" key="1">
    <citation type="submission" date="2021-02" db="EMBL/GenBank/DDBJ databases">
        <authorList>
            <person name="Nowell W R."/>
        </authorList>
    </citation>
    <scope>NUCLEOTIDE SEQUENCE</scope>
</reference>
<sequence>MRSSTANAICLRACKPLGINSCPCNPTKISESICENSVKSSHKNGARFDNVPANFSVIFIGEGSFELKLVFG</sequence>
<gene>
    <name evidence="2" type="ORF">OKA104_LOCUS6198</name>
    <name evidence="1" type="ORF">VCS650_LOCUS35216</name>
</gene>
<proteinExistence type="predicted"/>
<evidence type="ECO:0000313" key="3">
    <source>
        <dbReference type="Proteomes" id="UP000663891"/>
    </source>
</evidence>
<accession>A0A815JGC3</accession>